<sequence>MGKTIAELYAMLMLTEKWLPKKATTLVVLAIRGGKIQKDTNKPRAAKGSGKGKNKQAYAPKPKMPSPPKKETLTKDSICHHYKEAGHQRRNCSTYWLSYGTHICNTMQGLRGSRKLKHKALNLYVGNGMRAAVEAIGSFDLVLPSGLIIVLDNFHYAPNNEFNFNAILHDGIYEIDMHDLVPNFSFIYTVSNKRSKHTLDSTYLWHCRLGHINKKRIEKLQHDGILRPTNDESFDKCKSCISGKMARKPFPHQTERDKDLLGVIHNDVCGLFRNVSREDLEIIQEENIQPSENTSEHHNDVEHNDVKPHSKIVPIRRSNRIPQAPDRYGFYVDAEENELGDLNETPTYKVALLDPESDKWVEAINAEMQSIKITKSGIWMIFLLMIEPLGANDSSRRRLIWMAKYTPLKLVLWQMAIPKPTV</sequence>
<organism evidence="3 4">
    <name type="scientific">Tanacetum coccineum</name>
    <dbReference type="NCBI Taxonomy" id="301880"/>
    <lineage>
        <taxon>Eukaryota</taxon>
        <taxon>Viridiplantae</taxon>
        <taxon>Streptophyta</taxon>
        <taxon>Embryophyta</taxon>
        <taxon>Tracheophyta</taxon>
        <taxon>Spermatophyta</taxon>
        <taxon>Magnoliopsida</taxon>
        <taxon>eudicotyledons</taxon>
        <taxon>Gunneridae</taxon>
        <taxon>Pentapetalae</taxon>
        <taxon>asterids</taxon>
        <taxon>campanulids</taxon>
        <taxon>Asterales</taxon>
        <taxon>Asteraceae</taxon>
        <taxon>Asteroideae</taxon>
        <taxon>Anthemideae</taxon>
        <taxon>Anthemidinae</taxon>
        <taxon>Tanacetum</taxon>
    </lineage>
</organism>
<evidence type="ECO:0000259" key="2">
    <source>
        <dbReference type="Pfam" id="PF13976"/>
    </source>
</evidence>
<accession>A0ABQ5FNU2</accession>
<dbReference type="Pfam" id="PF13976">
    <property type="entry name" value="gag_pre-integrs"/>
    <property type="match status" value="1"/>
</dbReference>
<feature type="domain" description="GAG-pre-integrase" evidence="2">
    <location>
        <begin position="195"/>
        <end position="245"/>
    </location>
</feature>
<dbReference type="Proteomes" id="UP001151760">
    <property type="component" value="Unassembled WGS sequence"/>
</dbReference>
<dbReference type="EMBL" id="BQNB010017537">
    <property type="protein sequence ID" value="GJT64362.1"/>
    <property type="molecule type" value="Genomic_DNA"/>
</dbReference>
<protein>
    <submittedName>
        <fullName evidence="3">Retrotransposon protein, putative, ty1-copia subclass</fullName>
    </submittedName>
</protein>
<feature type="region of interest" description="Disordered" evidence="1">
    <location>
        <begin position="287"/>
        <end position="306"/>
    </location>
</feature>
<gene>
    <name evidence="3" type="ORF">Tco_1015842</name>
</gene>
<name>A0ABQ5FNU2_9ASTR</name>
<keyword evidence="4" id="KW-1185">Reference proteome</keyword>
<evidence type="ECO:0000256" key="1">
    <source>
        <dbReference type="SAM" id="MobiDB-lite"/>
    </source>
</evidence>
<evidence type="ECO:0000313" key="3">
    <source>
        <dbReference type="EMBL" id="GJT64362.1"/>
    </source>
</evidence>
<reference evidence="3" key="2">
    <citation type="submission" date="2022-01" db="EMBL/GenBank/DDBJ databases">
        <authorList>
            <person name="Yamashiro T."/>
            <person name="Shiraishi A."/>
            <person name="Satake H."/>
            <person name="Nakayama K."/>
        </authorList>
    </citation>
    <scope>NUCLEOTIDE SEQUENCE</scope>
</reference>
<comment type="caution">
    <text evidence="3">The sequence shown here is derived from an EMBL/GenBank/DDBJ whole genome shotgun (WGS) entry which is preliminary data.</text>
</comment>
<feature type="region of interest" description="Disordered" evidence="1">
    <location>
        <begin position="39"/>
        <end position="73"/>
    </location>
</feature>
<feature type="compositionally biased region" description="Basic and acidic residues" evidence="1">
    <location>
        <begin position="294"/>
        <end position="306"/>
    </location>
</feature>
<evidence type="ECO:0000313" key="4">
    <source>
        <dbReference type="Proteomes" id="UP001151760"/>
    </source>
</evidence>
<proteinExistence type="predicted"/>
<reference evidence="3" key="1">
    <citation type="journal article" date="2022" name="Int. J. Mol. Sci.">
        <title>Draft Genome of Tanacetum Coccineum: Genomic Comparison of Closely Related Tanacetum-Family Plants.</title>
        <authorList>
            <person name="Yamashiro T."/>
            <person name="Shiraishi A."/>
            <person name="Nakayama K."/>
            <person name="Satake H."/>
        </authorList>
    </citation>
    <scope>NUCLEOTIDE SEQUENCE</scope>
</reference>
<dbReference type="InterPro" id="IPR025724">
    <property type="entry name" value="GAG-pre-integrase_dom"/>
</dbReference>